<feature type="non-terminal residue" evidence="1">
    <location>
        <position position="50"/>
    </location>
</feature>
<accession>A0AAD7Z880</accession>
<name>A0AAD7Z880_DIPPU</name>
<feature type="non-terminal residue" evidence="1">
    <location>
        <position position="1"/>
    </location>
</feature>
<reference evidence="1" key="2">
    <citation type="submission" date="2023-05" db="EMBL/GenBank/DDBJ databases">
        <authorList>
            <person name="Fouks B."/>
        </authorList>
    </citation>
    <scope>NUCLEOTIDE SEQUENCE</scope>
    <source>
        <strain evidence="1">Stay&amp;Tobe</strain>
        <tissue evidence="1">Testes</tissue>
    </source>
</reference>
<comment type="caution">
    <text evidence="1">The sequence shown here is derived from an EMBL/GenBank/DDBJ whole genome shotgun (WGS) entry which is preliminary data.</text>
</comment>
<gene>
    <name evidence="1" type="ORF">L9F63_007574</name>
</gene>
<organism evidence="1 2">
    <name type="scientific">Diploptera punctata</name>
    <name type="common">Pacific beetle cockroach</name>
    <dbReference type="NCBI Taxonomy" id="6984"/>
    <lineage>
        <taxon>Eukaryota</taxon>
        <taxon>Metazoa</taxon>
        <taxon>Ecdysozoa</taxon>
        <taxon>Arthropoda</taxon>
        <taxon>Hexapoda</taxon>
        <taxon>Insecta</taxon>
        <taxon>Pterygota</taxon>
        <taxon>Neoptera</taxon>
        <taxon>Polyneoptera</taxon>
        <taxon>Dictyoptera</taxon>
        <taxon>Blattodea</taxon>
        <taxon>Blaberoidea</taxon>
        <taxon>Blaberidae</taxon>
        <taxon>Diplopterinae</taxon>
        <taxon>Diploptera</taxon>
    </lineage>
</organism>
<dbReference type="Proteomes" id="UP001233999">
    <property type="component" value="Unassembled WGS sequence"/>
</dbReference>
<dbReference type="EMBL" id="JASPKZ010009829">
    <property type="protein sequence ID" value="KAJ9575566.1"/>
    <property type="molecule type" value="Genomic_DNA"/>
</dbReference>
<sequence length="50" mass="5772">KRLRGEINKMDRVSSEISLTAFNNAISITNRSAVTTLYEFYNYKEINVIS</sequence>
<proteinExistence type="predicted"/>
<evidence type="ECO:0000313" key="1">
    <source>
        <dbReference type="EMBL" id="KAJ9575566.1"/>
    </source>
</evidence>
<dbReference type="AlphaFoldDB" id="A0AAD7Z880"/>
<keyword evidence="2" id="KW-1185">Reference proteome</keyword>
<reference evidence="1" key="1">
    <citation type="journal article" date="2023" name="IScience">
        <title>Live-bearing cockroach genome reveals convergent evolutionary mechanisms linked to viviparity in insects and beyond.</title>
        <authorList>
            <person name="Fouks B."/>
            <person name="Harrison M.C."/>
            <person name="Mikhailova A.A."/>
            <person name="Marchal E."/>
            <person name="English S."/>
            <person name="Carruthers M."/>
            <person name="Jennings E.C."/>
            <person name="Chiamaka E.L."/>
            <person name="Frigard R.A."/>
            <person name="Pippel M."/>
            <person name="Attardo G.M."/>
            <person name="Benoit J.B."/>
            <person name="Bornberg-Bauer E."/>
            <person name="Tobe S.S."/>
        </authorList>
    </citation>
    <scope>NUCLEOTIDE SEQUENCE</scope>
    <source>
        <strain evidence="1">Stay&amp;Tobe</strain>
    </source>
</reference>
<protein>
    <submittedName>
        <fullName evidence="1">Uncharacterized protein</fullName>
    </submittedName>
</protein>
<evidence type="ECO:0000313" key="2">
    <source>
        <dbReference type="Proteomes" id="UP001233999"/>
    </source>
</evidence>